<keyword evidence="8 10" id="KW-1133">Transmembrane helix</keyword>
<dbReference type="Gene3D" id="3.30.2390.20">
    <property type="entry name" value="Type VII secretion system EccB, repeat 1 domain"/>
    <property type="match status" value="1"/>
</dbReference>
<feature type="transmembrane region" description="Helical" evidence="10">
    <location>
        <begin position="41"/>
        <end position="65"/>
    </location>
</feature>
<accession>A0A1E3R9M8</accession>
<protein>
    <submittedName>
        <fullName evidence="11">Type VII secretion protein EccB</fullName>
    </submittedName>
</protein>
<dbReference type="GO" id="GO:0005524">
    <property type="term" value="F:ATP binding"/>
    <property type="evidence" value="ECO:0007669"/>
    <property type="project" value="UniProtKB-KW"/>
</dbReference>
<comment type="caution">
    <text evidence="11">The sequence shown here is derived from an EMBL/GenBank/DDBJ whole genome shotgun (WGS) entry which is preliminary data.</text>
</comment>
<keyword evidence="9 10" id="KW-0472">Membrane</keyword>
<dbReference type="InterPro" id="IPR007795">
    <property type="entry name" value="T7SS_EccB"/>
</dbReference>
<evidence type="ECO:0000313" key="11">
    <source>
        <dbReference type="EMBL" id="ODQ86648.1"/>
    </source>
</evidence>
<evidence type="ECO:0000256" key="9">
    <source>
        <dbReference type="ARBA" id="ARBA00023136"/>
    </source>
</evidence>
<dbReference type="RefSeq" id="WP_069406871.1">
    <property type="nucleotide sequence ID" value="NZ_MIGZ01000137.1"/>
</dbReference>
<dbReference type="GO" id="GO:0005576">
    <property type="term" value="C:extracellular region"/>
    <property type="evidence" value="ECO:0007669"/>
    <property type="project" value="TreeGrafter"/>
</dbReference>
<dbReference type="NCBIfam" id="TIGR03919">
    <property type="entry name" value="T7SS_EccB"/>
    <property type="match status" value="1"/>
</dbReference>
<comment type="subcellular location">
    <subcellularLocation>
        <location evidence="1">Cell membrane</location>
        <topology evidence="1">Single-pass membrane protein</topology>
    </subcellularLocation>
</comment>
<keyword evidence="4 10" id="KW-0812">Transmembrane</keyword>
<evidence type="ECO:0000256" key="10">
    <source>
        <dbReference type="SAM" id="Phobius"/>
    </source>
</evidence>
<keyword evidence="12" id="KW-1185">Reference proteome</keyword>
<keyword evidence="5" id="KW-0547">Nucleotide-binding</keyword>
<evidence type="ECO:0000256" key="1">
    <source>
        <dbReference type="ARBA" id="ARBA00004162"/>
    </source>
</evidence>
<evidence type="ECO:0000256" key="2">
    <source>
        <dbReference type="ARBA" id="ARBA00008149"/>
    </source>
</evidence>
<dbReference type="GO" id="GO:0016787">
    <property type="term" value="F:hydrolase activity"/>
    <property type="evidence" value="ECO:0007669"/>
    <property type="project" value="UniProtKB-KW"/>
</dbReference>
<dbReference type="InterPro" id="IPR044857">
    <property type="entry name" value="T7SS_EccB_R1"/>
</dbReference>
<dbReference type="GO" id="GO:0005886">
    <property type="term" value="C:plasma membrane"/>
    <property type="evidence" value="ECO:0007669"/>
    <property type="project" value="UniProtKB-SubCell"/>
</dbReference>
<proteinExistence type="inferred from homology"/>
<evidence type="ECO:0000256" key="4">
    <source>
        <dbReference type="ARBA" id="ARBA00022692"/>
    </source>
</evidence>
<dbReference type="InterPro" id="IPR042485">
    <property type="entry name" value="T7SS_EccB_R3"/>
</dbReference>
<dbReference type="PANTHER" id="PTHR40765:SF2">
    <property type="entry name" value="ESX-2 SECRETION SYSTEM ATPASE ECCB2"/>
    <property type="match status" value="1"/>
</dbReference>
<keyword evidence="7" id="KW-0067">ATP-binding</keyword>
<comment type="similarity">
    <text evidence="2">Belongs to the EccB family.</text>
</comment>
<keyword evidence="3" id="KW-1003">Cell membrane</keyword>
<dbReference type="OrthoDB" id="3847604at2"/>
<keyword evidence="6" id="KW-0378">Hydrolase</keyword>
<dbReference type="Gene3D" id="2.40.50.910">
    <property type="entry name" value="Type VII secretion system EccB, repeat 3 domain"/>
    <property type="match status" value="1"/>
</dbReference>
<evidence type="ECO:0000256" key="6">
    <source>
        <dbReference type="ARBA" id="ARBA00022801"/>
    </source>
</evidence>
<reference evidence="12" key="1">
    <citation type="submission" date="2016-09" db="EMBL/GenBank/DDBJ databases">
        <authorList>
            <person name="Greninger A.L."/>
            <person name="Jerome K.R."/>
            <person name="Mcnair B."/>
            <person name="Wallis C."/>
            <person name="Fang F."/>
        </authorList>
    </citation>
    <scope>NUCLEOTIDE SEQUENCE [LARGE SCALE GENOMIC DNA]</scope>
    <source>
        <strain evidence="12">M7</strain>
    </source>
</reference>
<name>A0A1E3R9M8_9MYCO</name>
<evidence type="ECO:0000256" key="3">
    <source>
        <dbReference type="ARBA" id="ARBA00022475"/>
    </source>
</evidence>
<sequence>MVGEPTSRLQISGYRFLVRRMSHALVRGDVRMLDDPLRAQALSLTAGCVLAVIAIAACAVLAVLAPKGALGSAPIVMVRDSGALYVRIGDTMHPALNLASARLIAGTAATPELVSASAVDRAKRGALVGIPGAPNTLSSPLDAQESNWTVCQDAASTTTLLVGAATEGMDVGRNALVVAGGEGAAATYLLYDGVRARVDLRNPAVVRALQLDGVEPRILSRALLDAVPEVPALTVPAIAHAGAAGPARLHGIAVGTVVRLPQADSTEYYVVLSDGVQRIGAVAADLIRFAYAAGRPDITTVEPGVIGTVPVVDDLPVGRFPQRGGVADDPVLCTQWSWSASAEHAVVVGNSLPRHDADAASTLAQADGAGAGIDRIYLPRGRAAYVRASGVTGAGADTGALYYVDPSGVAFGVHDEDAAKRLGLSGPPVPAPWPVLARLPRGPELSVGAASIVRDTLGPPS</sequence>
<evidence type="ECO:0000256" key="5">
    <source>
        <dbReference type="ARBA" id="ARBA00022741"/>
    </source>
</evidence>
<dbReference type="AlphaFoldDB" id="A0A1E3R9M8"/>
<organism evidence="11 12">
    <name type="scientific">Mycolicibacterium holsaticum</name>
    <dbReference type="NCBI Taxonomy" id="152142"/>
    <lineage>
        <taxon>Bacteria</taxon>
        <taxon>Bacillati</taxon>
        <taxon>Actinomycetota</taxon>
        <taxon>Actinomycetes</taxon>
        <taxon>Mycobacteriales</taxon>
        <taxon>Mycobacteriaceae</taxon>
        <taxon>Mycolicibacterium</taxon>
    </lineage>
</organism>
<dbReference type="Pfam" id="PF05108">
    <property type="entry name" value="T7SS_ESX1_EccB"/>
    <property type="match status" value="1"/>
</dbReference>
<evidence type="ECO:0000256" key="7">
    <source>
        <dbReference type="ARBA" id="ARBA00022840"/>
    </source>
</evidence>
<gene>
    <name evidence="11" type="ORF">BHQ17_20055</name>
</gene>
<evidence type="ECO:0000313" key="12">
    <source>
        <dbReference type="Proteomes" id="UP000094243"/>
    </source>
</evidence>
<dbReference type="Proteomes" id="UP000094243">
    <property type="component" value="Unassembled WGS sequence"/>
</dbReference>
<evidence type="ECO:0000256" key="8">
    <source>
        <dbReference type="ARBA" id="ARBA00022989"/>
    </source>
</evidence>
<dbReference type="PANTHER" id="PTHR40765">
    <property type="entry name" value="ESX-2 SECRETION SYSTEM ATPASE ECCB2"/>
    <property type="match status" value="1"/>
</dbReference>
<dbReference type="EMBL" id="MIGZ01000137">
    <property type="protein sequence ID" value="ODQ86648.1"/>
    <property type="molecule type" value="Genomic_DNA"/>
</dbReference>